<feature type="domain" description="Glycosyl transferase family 1" evidence="2">
    <location>
        <begin position="218"/>
        <end position="336"/>
    </location>
</feature>
<accession>A0A502FPY4</accession>
<dbReference type="CDD" id="cd03809">
    <property type="entry name" value="GT4_MtfB-like"/>
    <property type="match status" value="1"/>
</dbReference>
<comment type="caution">
    <text evidence="3">The sequence shown here is derived from an EMBL/GenBank/DDBJ whole genome shotgun (WGS) entry which is preliminary data.</text>
</comment>
<proteinExistence type="predicted"/>
<organism evidence="3 4">
    <name type="scientific">Sphingomonas glacialis</name>
    <dbReference type="NCBI Taxonomy" id="658225"/>
    <lineage>
        <taxon>Bacteria</taxon>
        <taxon>Pseudomonadati</taxon>
        <taxon>Pseudomonadota</taxon>
        <taxon>Alphaproteobacteria</taxon>
        <taxon>Sphingomonadales</taxon>
        <taxon>Sphingomonadaceae</taxon>
        <taxon>Sphingomonas</taxon>
    </lineage>
</organism>
<protein>
    <submittedName>
        <fullName evidence="3">Glycosyltransferase family 1 protein</fullName>
    </submittedName>
</protein>
<dbReference type="Proteomes" id="UP000319931">
    <property type="component" value="Unassembled WGS sequence"/>
</dbReference>
<keyword evidence="4" id="KW-1185">Reference proteome</keyword>
<name>A0A502FPY4_9SPHN</name>
<dbReference type="AlphaFoldDB" id="A0A502FPY4"/>
<dbReference type="GO" id="GO:0016757">
    <property type="term" value="F:glycosyltransferase activity"/>
    <property type="evidence" value="ECO:0007669"/>
    <property type="project" value="InterPro"/>
</dbReference>
<reference evidence="3 4" key="1">
    <citation type="journal article" date="2019" name="Environ. Microbiol.">
        <title>Species interactions and distinct microbial communities in high Arctic permafrost affected cryosols are associated with the CH4 and CO2 gas fluxes.</title>
        <authorList>
            <person name="Altshuler I."/>
            <person name="Hamel J."/>
            <person name="Turney S."/>
            <person name="Magnuson E."/>
            <person name="Levesque R."/>
            <person name="Greer C."/>
            <person name="Whyte L.G."/>
        </authorList>
    </citation>
    <scope>NUCLEOTIDE SEQUENCE [LARGE SCALE GENOMIC DNA]</scope>
    <source>
        <strain evidence="3 4">E6.1</strain>
    </source>
</reference>
<dbReference type="Pfam" id="PF00534">
    <property type="entry name" value="Glycos_transf_1"/>
    <property type="match status" value="1"/>
</dbReference>
<dbReference type="OrthoDB" id="9790710at2"/>
<dbReference type="Gene3D" id="3.40.50.2000">
    <property type="entry name" value="Glycogen Phosphorylase B"/>
    <property type="match status" value="1"/>
</dbReference>
<evidence type="ECO:0000313" key="3">
    <source>
        <dbReference type="EMBL" id="TPG51607.1"/>
    </source>
</evidence>
<evidence type="ECO:0000259" key="2">
    <source>
        <dbReference type="Pfam" id="PF00534"/>
    </source>
</evidence>
<evidence type="ECO:0000256" key="1">
    <source>
        <dbReference type="ARBA" id="ARBA00022679"/>
    </source>
</evidence>
<dbReference type="EMBL" id="RCZC01000005">
    <property type="protein sequence ID" value="TPG51607.1"/>
    <property type="molecule type" value="Genomic_DNA"/>
</dbReference>
<evidence type="ECO:0000313" key="4">
    <source>
        <dbReference type="Proteomes" id="UP000319931"/>
    </source>
</evidence>
<dbReference type="PANTHER" id="PTHR46401">
    <property type="entry name" value="GLYCOSYLTRANSFERASE WBBK-RELATED"/>
    <property type="match status" value="1"/>
</dbReference>
<sequence length="400" mass="43971">MTTGEVILDVSRLLSRARHQTPSGVDRVEMAYARGLQARLGERLGFAAVHPFGNYGRLSRARTLAFLDVTEARWASARGKGGPRPISEVMPTLLNLLPTRPRPGPNSVYVQSSPHHLTKPELVKRILAHEQARFLCFVHDLIPIEYPEYARPDGARLHQKRVETITRFADGVIVNSVSTAKSLKPWLVAAGRSVDVRVALLGTEDIARVAPSAPPATAERPYFLCLGTIEPRKNHLLLLNLWRAMAHQIDPAAIPRLVIVGRRGWENEQVVDMLERCPGLEGHVEELNGCSDERMHALLRGARALVLPSFAEGYGMPVAEALSVGTPVICSDLPALHEAGGAAPDFLDPLDGLGWEAAILDHARAGPIYHAQLERMRGWHPPTWHDHISILCDAIEALQS</sequence>
<dbReference type="PANTHER" id="PTHR46401:SF2">
    <property type="entry name" value="GLYCOSYLTRANSFERASE WBBK-RELATED"/>
    <property type="match status" value="1"/>
</dbReference>
<gene>
    <name evidence="3" type="ORF">EAH76_16395</name>
</gene>
<dbReference type="RefSeq" id="WP_140851371.1">
    <property type="nucleotide sequence ID" value="NZ_RCZC01000005.1"/>
</dbReference>
<dbReference type="SUPFAM" id="SSF53756">
    <property type="entry name" value="UDP-Glycosyltransferase/glycogen phosphorylase"/>
    <property type="match status" value="1"/>
</dbReference>
<dbReference type="InterPro" id="IPR001296">
    <property type="entry name" value="Glyco_trans_1"/>
</dbReference>
<keyword evidence="1 3" id="KW-0808">Transferase</keyword>